<dbReference type="RefSeq" id="WP_350242561.1">
    <property type="nucleotide sequence ID" value="NZ_CP158299.1"/>
</dbReference>
<keyword evidence="2" id="KW-0223">Dioxygenase</keyword>
<proteinExistence type="predicted"/>
<feature type="domain" description="VOC" evidence="1">
    <location>
        <begin position="8"/>
        <end position="133"/>
    </location>
</feature>
<dbReference type="InterPro" id="IPR004360">
    <property type="entry name" value="Glyas_Fos-R_dOase_dom"/>
</dbReference>
<gene>
    <name evidence="2" type="ORF">ABOD76_13865</name>
</gene>
<dbReference type="PROSITE" id="PS51819">
    <property type="entry name" value="VOC"/>
    <property type="match status" value="2"/>
</dbReference>
<evidence type="ECO:0000259" key="1">
    <source>
        <dbReference type="PROSITE" id="PS51819"/>
    </source>
</evidence>
<dbReference type="InterPro" id="IPR052537">
    <property type="entry name" value="Extradiol_RC_dioxygenase"/>
</dbReference>
<reference evidence="2" key="1">
    <citation type="submission" date="2024-06" db="EMBL/GenBank/DDBJ databases">
        <title>Draft Genome Sequence of Deinococcus sonorensis Type Strain KR-87, a Biofilm Producing Representative of the Genus Deinococcus.</title>
        <authorList>
            <person name="Boren L.S."/>
            <person name="Grosso R.A."/>
            <person name="Hugenberg-Cox A.N."/>
            <person name="Hill J.T.E."/>
            <person name="Albert C.M."/>
            <person name="Tuohy J.M."/>
        </authorList>
    </citation>
    <scope>NUCLEOTIDE SEQUENCE</scope>
    <source>
        <strain evidence="2">KR-87</strain>
    </source>
</reference>
<dbReference type="Pfam" id="PF00903">
    <property type="entry name" value="Glyoxalase"/>
    <property type="match status" value="2"/>
</dbReference>
<protein>
    <submittedName>
        <fullName evidence="2">Ring-cleaving dioxygenase</fullName>
    </submittedName>
</protein>
<dbReference type="GO" id="GO:0051213">
    <property type="term" value="F:dioxygenase activity"/>
    <property type="evidence" value="ECO:0007669"/>
    <property type="project" value="UniProtKB-KW"/>
</dbReference>
<keyword evidence="2" id="KW-0560">Oxidoreductase</keyword>
<dbReference type="KEGG" id="dsc:ABOD76_13865"/>
<sequence length="330" mass="36574">MTTLIPHGLHHVTAVTANAQANLDFYTRVLGLRMVKQTVNQDDVSAYHLFFADGVGSPGSDLTFFEWRLPRQQRGNNEISRTSLRVASQESLEWWAAWLKQHGVQAEPITEILDRPTLRFEDPEGQRLALVVDGGLGDPAHPWDLSPVPAEHQIRGLGPSELTIPSLFPTSQVLSKVYGLTAAGSYPDPESPAHTVHVFQMGEGGAHAELHLRVRPDLKPAQSGAGAVHHLALRVRDEDYRAWHLKLSGLGLRTSGEVDRHWFRSIYFREPQGILIELATDGPGFATDEPLETLGEKVVMAPFLEPHRAQIEAGLTPLKYDPRSLKEQNA</sequence>
<dbReference type="EMBL" id="CP158299">
    <property type="protein sequence ID" value="XBV84524.1"/>
    <property type="molecule type" value="Genomic_DNA"/>
</dbReference>
<dbReference type="AlphaFoldDB" id="A0AAU7U894"/>
<feature type="domain" description="VOC" evidence="1">
    <location>
        <begin position="156"/>
        <end position="281"/>
    </location>
</feature>
<evidence type="ECO:0000313" key="2">
    <source>
        <dbReference type="EMBL" id="XBV84524.1"/>
    </source>
</evidence>
<accession>A0AAU7U894</accession>
<dbReference type="InterPro" id="IPR037523">
    <property type="entry name" value="VOC_core"/>
</dbReference>
<dbReference type="Gene3D" id="3.10.180.10">
    <property type="entry name" value="2,3-Dihydroxybiphenyl 1,2-Dioxygenase, domain 1"/>
    <property type="match status" value="2"/>
</dbReference>
<dbReference type="PANTHER" id="PTHR36110:SF4">
    <property type="entry name" value="RING-CLEAVING DIOXYGENASE MHQA-RELATED"/>
    <property type="match status" value="1"/>
</dbReference>
<dbReference type="InterPro" id="IPR029068">
    <property type="entry name" value="Glyas_Bleomycin-R_OHBP_Dase"/>
</dbReference>
<organism evidence="2">
    <name type="scientific">Deinococcus sonorensis KR-87</name>
    <dbReference type="NCBI Taxonomy" id="694439"/>
    <lineage>
        <taxon>Bacteria</taxon>
        <taxon>Thermotogati</taxon>
        <taxon>Deinococcota</taxon>
        <taxon>Deinococci</taxon>
        <taxon>Deinococcales</taxon>
        <taxon>Deinococcaceae</taxon>
        <taxon>Deinococcus</taxon>
    </lineage>
</organism>
<dbReference type="SUPFAM" id="SSF54593">
    <property type="entry name" value="Glyoxalase/Bleomycin resistance protein/Dihydroxybiphenyl dioxygenase"/>
    <property type="match status" value="1"/>
</dbReference>
<dbReference type="CDD" id="cd08347">
    <property type="entry name" value="PcpA_C_like"/>
    <property type="match status" value="1"/>
</dbReference>
<dbReference type="PANTHER" id="PTHR36110">
    <property type="entry name" value="RING-CLEAVING DIOXYGENASE MHQE-RELATED"/>
    <property type="match status" value="1"/>
</dbReference>
<name>A0AAU7U894_9DEIO</name>